<dbReference type="AlphaFoldDB" id="A0A6M5YI04"/>
<protein>
    <submittedName>
        <fullName evidence="2">Uncharacterized protein</fullName>
    </submittedName>
</protein>
<dbReference type="Proteomes" id="UP000503447">
    <property type="component" value="Chromosome"/>
</dbReference>
<reference evidence="3" key="1">
    <citation type="submission" date="2020-05" db="EMBL/GenBank/DDBJ databases">
        <title>Frigoriglobus tundricola gen. nov., sp. nov., a psychrotolerant cellulolytic planctomycete of the family Gemmataceae with two divergent copies of 16S rRNA gene.</title>
        <authorList>
            <person name="Kulichevskaya I.S."/>
            <person name="Ivanova A.A."/>
            <person name="Naumoff D.G."/>
            <person name="Beletsky A.V."/>
            <person name="Rijpstra W.I.C."/>
            <person name="Sinninghe Damste J.S."/>
            <person name="Mardanov A.V."/>
            <person name="Ravin N.V."/>
            <person name="Dedysh S.N."/>
        </authorList>
    </citation>
    <scope>NUCLEOTIDE SEQUENCE [LARGE SCALE GENOMIC DNA]</scope>
    <source>
        <strain evidence="3">PL17</strain>
    </source>
</reference>
<keyword evidence="1" id="KW-0732">Signal</keyword>
<dbReference type="InterPro" id="IPR006311">
    <property type="entry name" value="TAT_signal"/>
</dbReference>
<gene>
    <name evidence="2" type="ORF">FTUN_1116</name>
</gene>
<organism evidence="2 3">
    <name type="scientific">Frigoriglobus tundricola</name>
    <dbReference type="NCBI Taxonomy" id="2774151"/>
    <lineage>
        <taxon>Bacteria</taxon>
        <taxon>Pseudomonadati</taxon>
        <taxon>Planctomycetota</taxon>
        <taxon>Planctomycetia</taxon>
        <taxon>Gemmatales</taxon>
        <taxon>Gemmataceae</taxon>
        <taxon>Frigoriglobus</taxon>
    </lineage>
</organism>
<dbReference type="EMBL" id="CP053452">
    <property type="protein sequence ID" value="QJW93608.1"/>
    <property type="molecule type" value="Genomic_DNA"/>
</dbReference>
<keyword evidence="3" id="KW-1185">Reference proteome</keyword>
<name>A0A6M5YI04_9BACT</name>
<accession>A0A6M5YI04</accession>
<dbReference type="RefSeq" id="WP_171469771.1">
    <property type="nucleotide sequence ID" value="NZ_CP053452.2"/>
</dbReference>
<sequence>MSRMNRRALLGAVAAAGLVPALRAEDPKKAVAQPGQPLNITVTTAASAPDVSIALGTRSGKVTPCRSGCTHTGGGNIDVQQPSADTIVVTMSGVAVAYGGPAGAASASQVFDLAQQFEVSFDKPTVKAAKLTVEGRLIGLLRSSKIGSADVSAAAVVAGGAGPGVVLTMPSHSVSGGESSSINDKEAPAGIVVAAGKYNLSQSFKVTATMPKCVLAHKAPSAEFAPDPALDPLWISTKEPFKGASKKDLGFQVTIKVAAEEVPEKK</sequence>
<evidence type="ECO:0000256" key="1">
    <source>
        <dbReference type="SAM" id="SignalP"/>
    </source>
</evidence>
<proteinExistence type="predicted"/>
<feature type="signal peptide" evidence="1">
    <location>
        <begin position="1"/>
        <end position="24"/>
    </location>
</feature>
<dbReference type="KEGG" id="ftj:FTUN_1116"/>
<feature type="chain" id="PRO_5027015516" evidence="1">
    <location>
        <begin position="25"/>
        <end position="266"/>
    </location>
</feature>
<evidence type="ECO:0000313" key="2">
    <source>
        <dbReference type="EMBL" id="QJW93608.1"/>
    </source>
</evidence>
<evidence type="ECO:0000313" key="3">
    <source>
        <dbReference type="Proteomes" id="UP000503447"/>
    </source>
</evidence>
<dbReference type="PROSITE" id="PS51318">
    <property type="entry name" value="TAT"/>
    <property type="match status" value="1"/>
</dbReference>